<keyword evidence="4 9" id="KW-0547">Nucleotide-binding</keyword>
<dbReference type="AlphaFoldDB" id="A0A8A4TRQ6"/>
<dbReference type="PANTHER" id="PTHR11922:SF2">
    <property type="entry name" value="GMP SYNTHASE [GLUTAMINE-HYDROLYZING]"/>
    <property type="match status" value="1"/>
</dbReference>
<dbReference type="NCBIfam" id="NF000848">
    <property type="entry name" value="PRK00074.1"/>
    <property type="match status" value="1"/>
</dbReference>
<dbReference type="HAMAP" id="MF_00344">
    <property type="entry name" value="GMP_synthase"/>
    <property type="match status" value="1"/>
</dbReference>
<dbReference type="InterPro" id="IPR014729">
    <property type="entry name" value="Rossmann-like_a/b/a_fold"/>
</dbReference>
<evidence type="ECO:0000256" key="1">
    <source>
        <dbReference type="ARBA" id="ARBA00002332"/>
    </source>
</evidence>
<organism evidence="12 13">
    <name type="scientific">Sulfidibacter corallicola</name>
    <dbReference type="NCBI Taxonomy" id="2818388"/>
    <lineage>
        <taxon>Bacteria</taxon>
        <taxon>Pseudomonadati</taxon>
        <taxon>Acidobacteriota</taxon>
        <taxon>Holophagae</taxon>
        <taxon>Acanthopleuribacterales</taxon>
        <taxon>Acanthopleuribacteraceae</taxon>
        <taxon>Sulfidibacter</taxon>
    </lineage>
</organism>
<keyword evidence="6 9" id="KW-0658">Purine biosynthesis</keyword>
<dbReference type="SUPFAM" id="SSF52402">
    <property type="entry name" value="Adenine nucleotide alpha hydrolases-like"/>
    <property type="match status" value="1"/>
</dbReference>
<dbReference type="SUPFAM" id="SSF52317">
    <property type="entry name" value="Class I glutamine amidotransferase-like"/>
    <property type="match status" value="1"/>
</dbReference>
<feature type="domain" description="GMPS ATP-PPase" evidence="11">
    <location>
        <begin position="198"/>
        <end position="389"/>
    </location>
</feature>
<evidence type="ECO:0000256" key="10">
    <source>
        <dbReference type="PROSITE-ProRule" id="PRU00886"/>
    </source>
</evidence>
<reference evidence="12" key="1">
    <citation type="submission" date="2021-03" db="EMBL/GenBank/DDBJ databases">
        <title>Acanthopleuribacteraceae sp. M133.</title>
        <authorList>
            <person name="Wang G."/>
        </authorList>
    </citation>
    <scope>NUCLEOTIDE SEQUENCE</scope>
    <source>
        <strain evidence="12">M133</strain>
    </source>
</reference>
<comment type="catalytic activity">
    <reaction evidence="9">
        <text>XMP + L-glutamine + ATP + H2O = GMP + L-glutamate + AMP + diphosphate + 2 H(+)</text>
        <dbReference type="Rhea" id="RHEA:11680"/>
        <dbReference type="ChEBI" id="CHEBI:15377"/>
        <dbReference type="ChEBI" id="CHEBI:15378"/>
        <dbReference type="ChEBI" id="CHEBI:29985"/>
        <dbReference type="ChEBI" id="CHEBI:30616"/>
        <dbReference type="ChEBI" id="CHEBI:33019"/>
        <dbReference type="ChEBI" id="CHEBI:57464"/>
        <dbReference type="ChEBI" id="CHEBI:58115"/>
        <dbReference type="ChEBI" id="CHEBI:58359"/>
        <dbReference type="ChEBI" id="CHEBI:456215"/>
        <dbReference type="EC" id="6.3.5.2"/>
    </reaction>
</comment>
<dbReference type="InterPro" id="IPR029062">
    <property type="entry name" value="Class_I_gatase-like"/>
</dbReference>
<dbReference type="GO" id="GO:0003921">
    <property type="term" value="F:GMP synthase activity"/>
    <property type="evidence" value="ECO:0007669"/>
    <property type="project" value="InterPro"/>
</dbReference>
<proteinExistence type="inferred from homology"/>
<evidence type="ECO:0000313" key="12">
    <source>
        <dbReference type="EMBL" id="QTD52077.1"/>
    </source>
</evidence>
<dbReference type="GO" id="GO:0005524">
    <property type="term" value="F:ATP binding"/>
    <property type="evidence" value="ECO:0007669"/>
    <property type="project" value="UniProtKB-UniRule"/>
</dbReference>
<dbReference type="Proteomes" id="UP000663929">
    <property type="component" value="Chromosome"/>
</dbReference>
<dbReference type="PRINTS" id="PR00097">
    <property type="entry name" value="ANTSNTHASEII"/>
</dbReference>
<evidence type="ECO:0000256" key="6">
    <source>
        <dbReference type="ARBA" id="ARBA00022755"/>
    </source>
</evidence>
<protein>
    <recommendedName>
        <fullName evidence="9">GMP synthase [glutamine-hydrolyzing]</fullName>
        <ecNumber evidence="9">6.3.5.2</ecNumber>
    </recommendedName>
    <alternativeName>
        <fullName evidence="9">GMP synthetase</fullName>
    </alternativeName>
    <alternativeName>
        <fullName evidence="9">Glutamine amidotransferase</fullName>
    </alternativeName>
</protein>
<keyword evidence="3 9" id="KW-0436">Ligase</keyword>
<dbReference type="CDD" id="cd01997">
    <property type="entry name" value="GMP_synthase_C"/>
    <property type="match status" value="1"/>
</dbReference>
<evidence type="ECO:0000256" key="7">
    <source>
        <dbReference type="ARBA" id="ARBA00022840"/>
    </source>
</evidence>
<dbReference type="NCBIfam" id="TIGR00888">
    <property type="entry name" value="guaA_Nterm"/>
    <property type="match status" value="1"/>
</dbReference>
<evidence type="ECO:0000256" key="3">
    <source>
        <dbReference type="ARBA" id="ARBA00022598"/>
    </source>
</evidence>
<dbReference type="FunFam" id="3.30.300.10:FF:000002">
    <property type="entry name" value="GMP synthase [glutamine-hydrolyzing]"/>
    <property type="match status" value="1"/>
</dbReference>
<dbReference type="GO" id="GO:0005829">
    <property type="term" value="C:cytosol"/>
    <property type="evidence" value="ECO:0007669"/>
    <property type="project" value="TreeGrafter"/>
</dbReference>
<dbReference type="Gene3D" id="3.40.50.620">
    <property type="entry name" value="HUPs"/>
    <property type="match status" value="1"/>
</dbReference>
<dbReference type="Pfam" id="PF00117">
    <property type="entry name" value="GATase"/>
    <property type="match status" value="1"/>
</dbReference>
<dbReference type="Pfam" id="PF02540">
    <property type="entry name" value="NAD_synthase"/>
    <property type="match status" value="1"/>
</dbReference>
<dbReference type="FunFam" id="3.40.50.620:FF:000001">
    <property type="entry name" value="GMP synthase [glutamine-hydrolyzing]"/>
    <property type="match status" value="1"/>
</dbReference>
<dbReference type="SUPFAM" id="SSF54810">
    <property type="entry name" value="GMP synthetase C-terminal dimerisation domain"/>
    <property type="match status" value="1"/>
</dbReference>
<dbReference type="InterPro" id="IPR022310">
    <property type="entry name" value="NAD/GMP_synthase"/>
</dbReference>
<evidence type="ECO:0000256" key="8">
    <source>
        <dbReference type="ARBA" id="ARBA00022962"/>
    </source>
</evidence>
<comment type="function">
    <text evidence="1 9">Catalyzes the synthesis of GMP from XMP.</text>
</comment>
<feature type="active site" evidence="9">
    <location>
        <position position="173"/>
    </location>
</feature>
<accession>A0A8A4TRQ6</accession>
<feature type="active site" evidence="9">
    <location>
        <position position="171"/>
    </location>
</feature>
<dbReference type="PROSITE" id="PS51273">
    <property type="entry name" value="GATASE_TYPE_1"/>
    <property type="match status" value="1"/>
</dbReference>
<keyword evidence="13" id="KW-1185">Reference proteome</keyword>
<dbReference type="Gene3D" id="3.40.50.880">
    <property type="match status" value="1"/>
</dbReference>
<evidence type="ECO:0000259" key="11">
    <source>
        <dbReference type="PROSITE" id="PS51553"/>
    </source>
</evidence>
<dbReference type="Gene3D" id="3.30.300.10">
    <property type="match status" value="1"/>
</dbReference>
<dbReference type="NCBIfam" id="TIGR00884">
    <property type="entry name" value="guaA_Cterm"/>
    <property type="match status" value="1"/>
</dbReference>
<evidence type="ECO:0000313" key="13">
    <source>
        <dbReference type="Proteomes" id="UP000663929"/>
    </source>
</evidence>
<dbReference type="PROSITE" id="PS51553">
    <property type="entry name" value="GMPS_ATP_PPASE"/>
    <property type="match status" value="1"/>
</dbReference>
<dbReference type="EMBL" id="CP071793">
    <property type="protein sequence ID" value="QTD52077.1"/>
    <property type="molecule type" value="Genomic_DNA"/>
</dbReference>
<dbReference type="InterPro" id="IPR004739">
    <property type="entry name" value="GMP_synth_GATase"/>
</dbReference>
<dbReference type="UniPathway" id="UPA00189">
    <property type="reaction ID" value="UER00296"/>
</dbReference>
<dbReference type="KEGG" id="scor:J3U87_06350"/>
<dbReference type="InterPro" id="IPR001674">
    <property type="entry name" value="GMP_synth_C"/>
</dbReference>
<dbReference type="FunFam" id="3.40.50.880:FF:000001">
    <property type="entry name" value="GMP synthase [glutamine-hydrolyzing]"/>
    <property type="match status" value="1"/>
</dbReference>
<dbReference type="Pfam" id="PF00958">
    <property type="entry name" value="GMP_synt_C"/>
    <property type="match status" value="1"/>
</dbReference>
<dbReference type="InterPro" id="IPR017926">
    <property type="entry name" value="GATASE"/>
</dbReference>
<dbReference type="RefSeq" id="WP_237382187.1">
    <property type="nucleotide sequence ID" value="NZ_CP071793.1"/>
</dbReference>
<name>A0A8A4TRQ6_SULCO</name>
<gene>
    <name evidence="9 12" type="primary">guaA</name>
    <name evidence="12" type="ORF">J3U87_06350</name>
</gene>
<feature type="binding site" evidence="10">
    <location>
        <begin position="225"/>
        <end position="231"/>
    </location>
    <ligand>
        <name>ATP</name>
        <dbReference type="ChEBI" id="CHEBI:30616"/>
    </ligand>
</feature>
<evidence type="ECO:0000256" key="9">
    <source>
        <dbReference type="HAMAP-Rule" id="MF_00344"/>
    </source>
</evidence>
<sequence>MEHLNKIAILDFGSQYTKLIARRIRELSVYSEIVPFNTKPEALADPAIKGIILSGGPRSVFDTDAPALSPGFWELDKPILGICYGLQLMCHDFEGKVISADDREYGPATLNLAKTDHPLFAGFDEETRVWMSHGDRLELPPEGFDVVGTSENAPVTAMVHRDRPLMGIQFHPEVSHSVNGDRLLRNFVLDMCRCPQDWRMEDYIDATVAEIRERVGDEHVLLGLSGGVDSSVAAALIHKAIGDQLTCVFVDHGMMRKDEREQVEQTFRDRFGIHLVAVDASELFLGRLHEVEDPERKRKIIGRTFIEVFESESAKLPAPKFLAQGTLYPDVIESAVAVGPAQTIKSHHNVGGLPEKMNMELLEPLRELFKDEVRRVGRLLDLPEVMVERHPFPGPGLAVRILGAIDRESIRILQEADAIFIEHLHTKGLYNDVSQAFAVLLPVRSVGIMGDGRTYEQVCALRAVSTNDFMTADWTRLPYDFLAEVSSRIVNEVKGINRVVFDVTSKPPGTIEWE</sequence>
<keyword evidence="7 9" id="KW-0067">ATP-binding</keyword>
<comment type="subunit">
    <text evidence="9">Homodimer.</text>
</comment>
<dbReference type="CDD" id="cd01742">
    <property type="entry name" value="GATase1_GMP_Synthase"/>
    <property type="match status" value="1"/>
</dbReference>
<dbReference type="InterPro" id="IPR022955">
    <property type="entry name" value="GMP_synthase"/>
</dbReference>
<evidence type="ECO:0000256" key="5">
    <source>
        <dbReference type="ARBA" id="ARBA00022749"/>
    </source>
</evidence>
<comment type="pathway">
    <text evidence="2 9">Purine metabolism; GMP biosynthesis; GMP from XMP (L-Gln route): step 1/1.</text>
</comment>
<keyword evidence="5 9" id="KW-0332">GMP biosynthesis</keyword>
<dbReference type="PANTHER" id="PTHR11922">
    <property type="entry name" value="GMP SYNTHASE-RELATED"/>
    <property type="match status" value="1"/>
</dbReference>
<dbReference type="EC" id="6.3.5.2" evidence="9"/>
<evidence type="ECO:0000256" key="2">
    <source>
        <dbReference type="ARBA" id="ARBA00005153"/>
    </source>
</evidence>
<keyword evidence="8 9" id="KW-0315">Glutamine amidotransferase</keyword>
<evidence type="ECO:0000256" key="4">
    <source>
        <dbReference type="ARBA" id="ARBA00022741"/>
    </source>
</evidence>
<dbReference type="InterPro" id="IPR025777">
    <property type="entry name" value="GMPS_ATP_PPase_dom"/>
</dbReference>
<feature type="active site" description="Nucleophile" evidence="9">
    <location>
        <position position="83"/>
    </location>
</feature>
<dbReference type="PRINTS" id="PR00096">
    <property type="entry name" value="GATASE"/>
</dbReference>